<gene>
    <name evidence="1" type="ORF">TCIL3000_10_3300</name>
</gene>
<organism evidence="1">
    <name type="scientific">Trypanosoma congolense (strain IL3000)</name>
    <dbReference type="NCBI Taxonomy" id="1068625"/>
    <lineage>
        <taxon>Eukaryota</taxon>
        <taxon>Discoba</taxon>
        <taxon>Euglenozoa</taxon>
        <taxon>Kinetoplastea</taxon>
        <taxon>Metakinetoplastina</taxon>
        <taxon>Trypanosomatida</taxon>
        <taxon>Trypanosomatidae</taxon>
        <taxon>Trypanosoma</taxon>
        <taxon>Nannomonas</taxon>
    </lineage>
</organism>
<sequence>MCVTPDASIQYIASPATHQVRSVIAHFSLRRVNTCLYVKVVLSAIKKAKERKHNYSRGPQSNCSKGKRKVKGNGLLVVRSLLRSSHPQLTPLECDCLFHLFFFLRGTAPRRCPIFLRSFLPVTALNTSSTVIIKIKIRSPTMCREFPLHEQIQSLPSHLPAFLH</sequence>
<reference evidence="1" key="1">
    <citation type="journal article" date="2012" name="Proc. Natl. Acad. Sci. U.S.A.">
        <title>Antigenic diversity is generated by distinct evolutionary mechanisms in African trypanosome species.</title>
        <authorList>
            <person name="Jackson A.P."/>
            <person name="Berry A."/>
            <person name="Aslett M."/>
            <person name="Allison H.C."/>
            <person name="Burton P."/>
            <person name="Vavrova-Anderson J."/>
            <person name="Brown R."/>
            <person name="Browne H."/>
            <person name="Corton N."/>
            <person name="Hauser H."/>
            <person name="Gamble J."/>
            <person name="Gilderthorp R."/>
            <person name="Marcello L."/>
            <person name="McQuillan J."/>
            <person name="Otto T.D."/>
            <person name="Quail M.A."/>
            <person name="Sanders M.J."/>
            <person name="van Tonder A."/>
            <person name="Ginger M.L."/>
            <person name="Field M.C."/>
            <person name="Barry J.D."/>
            <person name="Hertz-Fowler C."/>
            <person name="Berriman M."/>
        </authorList>
    </citation>
    <scope>NUCLEOTIDE SEQUENCE</scope>
    <source>
        <strain evidence="1">IL3000</strain>
    </source>
</reference>
<proteinExistence type="predicted"/>
<dbReference type="AlphaFoldDB" id="G0UW03"/>
<dbReference type="EMBL" id="HE575323">
    <property type="protein sequence ID" value="CCC93569.1"/>
    <property type="molecule type" value="Genomic_DNA"/>
</dbReference>
<evidence type="ECO:0000313" key="1">
    <source>
        <dbReference type="EMBL" id="CCC93569.1"/>
    </source>
</evidence>
<dbReference type="VEuPathDB" id="TriTrypDB:TcIL3000_10_3300"/>
<protein>
    <submittedName>
        <fullName evidence="1">Uncharacterized protein TCIL3000_10_3300</fullName>
    </submittedName>
</protein>
<accession>G0UW03</accession>
<name>G0UW03_TRYCI</name>